<dbReference type="InParanoid" id="A0A1Y2FI77"/>
<accession>A0A1Y2FI77</accession>
<protein>
    <submittedName>
        <fullName evidence="2">Uncharacterized protein</fullName>
    </submittedName>
</protein>
<evidence type="ECO:0000313" key="2">
    <source>
        <dbReference type="EMBL" id="ORY82956.1"/>
    </source>
</evidence>
<dbReference type="Proteomes" id="UP000193467">
    <property type="component" value="Unassembled WGS sequence"/>
</dbReference>
<dbReference type="EMBL" id="MCGR01000020">
    <property type="protein sequence ID" value="ORY82956.1"/>
    <property type="molecule type" value="Genomic_DNA"/>
</dbReference>
<evidence type="ECO:0000313" key="3">
    <source>
        <dbReference type="Proteomes" id="UP000193467"/>
    </source>
</evidence>
<feature type="region of interest" description="Disordered" evidence="1">
    <location>
        <begin position="1"/>
        <end position="33"/>
    </location>
</feature>
<evidence type="ECO:0000256" key="1">
    <source>
        <dbReference type="SAM" id="MobiDB-lite"/>
    </source>
</evidence>
<gene>
    <name evidence="2" type="ORF">BCR35DRAFT_303613</name>
</gene>
<comment type="caution">
    <text evidence="2">The sequence shown here is derived from an EMBL/GenBank/DDBJ whole genome shotgun (WGS) entry which is preliminary data.</text>
</comment>
<dbReference type="AlphaFoldDB" id="A0A1Y2FI77"/>
<keyword evidence="3" id="KW-1185">Reference proteome</keyword>
<organism evidence="2 3">
    <name type="scientific">Leucosporidium creatinivorum</name>
    <dbReference type="NCBI Taxonomy" id="106004"/>
    <lineage>
        <taxon>Eukaryota</taxon>
        <taxon>Fungi</taxon>
        <taxon>Dikarya</taxon>
        <taxon>Basidiomycota</taxon>
        <taxon>Pucciniomycotina</taxon>
        <taxon>Microbotryomycetes</taxon>
        <taxon>Leucosporidiales</taxon>
        <taxon>Leucosporidium</taxon>
    </lineage>
</organism>
<name>A0A1Y2FI77_9BASI</name>
<proteinExistence type="predicted"/>
<sequence>MRGPTRAPLPEGRMSARGPRLRKGPGSDSGMISSPVVVAVREGTEGGSTEASLRAARASLTAISSISVRMGGATVAFVFLGEGPPVEPAEAAAAVTALRRCWATSAMGRMLRGILATSCWFWRWEKKYFSVTALGSLRPRMSWSSKLAT</sequence>
<reference evidence="2 3" key="1">
    <citation type="submission" date="2016-07" db="EMBL/GenBank/DDBJ databases">
        <title>Pervasive Adenine N6-methylation of Active Genes in Fungi.</title>
        <authorList>
            <consortium name="DOE Joint Genome Institute"/>
            <person name="Mondo S.J."/>
            <person name="Dannebaum R.O."/>
            <person name="Kuo R.C."/>
            <person name="Labutti K."/>
            <person name="Haridas S."/>
            <person name="Kuo A."/>
            <person name="Salamov A."/>
            <person name="Ahrendt S.R."/>
            <person name="Lipzen A."/>
            <person name="Sullivan W."/>
            <person name="Andreopoulos W.B."/>
            <person name="Clum A."/>
            <person name="Lindquist E."/>
            <person name="Daum C."/>
            <person name="Ramamoorthy G.K."/>
            <person name="Gryganskyi A."/>
            <person name="Culley D."/>
            <person name="Magnuson J.K."/>
            <person name="James T.Y."/>
            <person name="O'Malley M.A."/>
            <person name="Stajich J.E."/>
            <person name="Spatafora J.W."/>
            <person name="Visel A."/>
            <person name="Grigoriev I.V."/>
        </authorList>
    </citation>
    <scope>NUCLEOTIDE SEQUENCE [LARGE SCALE GENOMIC DNA]</scope>
    <source>
        <strain evidence="2 3">62-1032</strain>
    </source>
</reference>